<dbReference type="SFLD" id="SFLDG01138">
    <property type="entry name" value="C1.6.2:_Deoxy-d-mannose-octulo"/>
    <property type="match status" value="1"/>
</dbReference>
<dbReference type="SFLD" id="SFLDS00003">
    <property type="entry name" value="Haloacid_Dehalogenase"/>
    <property type="match status" value="1"/>
</dbReference>
<dbReference type="EMBL" id="AP018052">
    <property type="protein sequence ID" value="BAZ93427.1"/>
    <property type="molecule type" value="Genomic_DNA"/>
</dbReference>
<dbReference type="InterPro" id="IPR006549">
    <property type="entry name" value="HAD-SF_hydro_IIIA"/>
</dbReference>
<dbReference type="InterPro" id="IPR050793">
    <property type="entry name" value="CMP-NeuNAc_synthase"/>
</dbReference>
<reference evidence="13 14" key="1">
    <citation type="submission" date="2017-05" db="EMBL/GenBank/DDBJ databases">
        <title>Thiocyanate degradation by Thiohalobacter thiocyanaticus FOKN1.</title>
        <authorList>
            <person name="Oshiki M."/>
            <person name="Fukushima T."/>
            <person name="Kawano S."/>
            <person name="Nakagawa J."/>
        </authorList>
    </citation>
    <scope>NUCLEOTIDE SEQUENCE [LARGE SCALE GENOMIC DNA]</scope>
    <source>
        <strain evidence="13 14">FOKN1</strain>
    </source>
</reference>
<evidence type="ECO:0000256" key="10">
    <source>
        <dbReference type="ARBA" id="ARBA00031051"/>
    </source>
</evidence>
<evidence type="ECO:0000256" key="3">
    <source>
        <dbReference type="ARBA" id="ARBA00005893"/>
    </source>
</evidence>
<dbReference type="GO" id="GO:0046872">
    <property type="term" value="F:metal ion binding"/>
    <property type="evidence" value="ECO:0007669"/>
    <property type="project" value="UniProtKB-UniRule"/>
</dbReference>
<feature type="binding site" evidence="12">
    <location>
        <position position="30"/>
    </location>
    <ligand>
        <name>Mg(2+)</name>
        <dbReference type="ChEBI" id="CHEBI:18420"/>
    </ligand>
</feature>
<dbReference type="GO" id="GO:0008781">
    <property type="term" value="F:N-acylneuraminate cytidylyltransferase activity"/>
    <property type="evidence" value="ECO:0007669"/>
    <property type="project" value="TreeGrafter"/>
</dbReference>
<dbReference type="InterPro" id="IPR023214">
    <property type="entry name" value="HAD_sf"/>
</dbReference>
<dbReference type="GO" id="GO:0009103">
    <property type="term" value="P:lipopolysaccharide biosynthetic process"/>
    <property type="evidence" value="ECO:0007669"/>
    <property type="project" value="UniProtKB-UniRule"/>
</dbReference>
<evidence type="ECO:0000256" key="6">
    <source>
        <dbReference type="ARBA" id="ARBA00020092"/>
    </source>
</evidence>
<comment type="similarity">
    <text evidence="3 11">Belongs to the KdsC family.</text>
</comment>
<dbReference type="CDD" id="cd01630">
    <property type="entry name" value="HAD_KDO-like"/>
    <property type="match status" value="1"/>
</dbReference>
<keyword evidence="9 11" id="KW-0460">Magnesium</keyword>
<dbReference type="KEGG" id="ttc:FOKN1_1027"/>
<comment type="catalytic activity">
    <reaction evidence="1 11">
        <text>3-deoxy-alpha-D-manno-2-octulosonate-8-phosphate + H2O = 3-deoxy-alpha-D-manno-oct-2-ulosonate + phosphate</text>
        <dbReference type="Rhea" id="RHEA:11500"/>
        <dbReference type="ChEBI" id="CHEBI:15377"/>
        <dbReference type="ChEBI" id="CHEBI:43474"/>
        <dbReference type="ChEBI" id="CHEBI:85985"/>
        <dbReference type="ChEBI" id="CHEBI:85986"/>
        <dbReference type="EC" id="3.1.3.45"/>
    </reaction>
</comment>
<dbReference type="PIRSF" id="PIRSF006118">
    <property type="entry name" value="KDO8-P_Ptase"/>
    <property type="match status" value="1"/>
</dbReference>
<dbReference type="NCBIfam" id="TIGR01670">
    <property type="entry name" value="KdsC-phosphatas"/>
    <property type="match status" value="1"/>
</dbReference>
<keyword evidence="14" id="KW-1185">Reference proteome</keyword>
<dbReference type="GO" id="GO:0019143">
    <property type="term" value="F:3-deoxy-manno-octulosonate-8-phosphatase activity"/>
    <property type="evidence" value="ECO:0007669"/>
    <property type="project" value="UniProtKB-UniRule"/>
</dbReference>
<dbReference type="Gene3D" id="3.40.50.1000">
    <property type="entry name" value="HAD superfamily/HAD-like"/>
    <property type="match status" value="1"/>
</dbReference>
<dbReference type="SFLD" id="SFLDG01136">
    <property type="entry name" value="C1.6:_Phosphoserine_Phosphatas"/>
    <property type="match status" value="1"/>
</dbReference>
<evidence type="ECO:0000256" key="11">
    <source>
        <dbReference type="PIRNR" id="PIRNR006118"/>
    </source>
</evidence>
<evidence type="ECO:0000313" key="13">
    <source>
        <dbReference type="EMBL" id="BAZ93427.1"/>
    </source>
</evidence>
<evidence type="ECO:0000256" key="4">
    <source>
        <dbReference type="ARBA" id="ARBA00011881"/>
    </source>
</evidence>
<comment type="cofactor">
    <cofactor evidence="2 11 12">
        <name>Mg(2+)</name>
        <dbReference type="ChEBI" id="CHEBI:18420"/>
    </cofactor>
</comment>
<dbReference type="Pfam" id="PF08282">
    <property type="entry name" value="Hydrolase_3"/>
    <property type="match status" value="1"/>
</dbReference>
<evidence type="ECO:0000256" key="9">
    <source>
        <dbReference type="ARBA" id="ARBA00022842"/>
    </source>
</evidence>
<dbReference type="PANTHER" id="PTHR21485">
    <property type="entry name" value="HAD SUPERFAMILY MEMBERS CMAS AND KDSC"/>
    <property type="match status" value="1"/>
</dbReference>
<dbReference type="NCBIfam" id="TIGR01662">
    <property type="entry name" value="HAD-SF-IIIA"/>
    <property type="match status" value="1"/>
</dbReference>
<dbReference type="AlphaFoldDB" id="A0A1Z4VP78"/>
<dbReference type="InterPro" id="IPR036412">
    <property type="entry name" value="HAD-like_sf"/>
</dbReference>
<keyword evidence="11" id="KW-0448">Lipopolysaccharide biosynthesis</keyword>
<sequence length="186" mass="20511">MTTISLTDQKTDIMQDIIAKAANIKLVIFDVDGVLTDGSLFYGDDGQEYKAFNSRDGHGIKMLKKHDVEIGIITGRTSQVVEHRVRNLGITHVYQGQLDKLPAFEELSQHLGITPEQCAYVGDDVVDLPIMTRVGLAIAVQDAHPFVKKHAHWITPSGGGRGAARDVCELLMEARGVLDRELESYL</sequence>
<accession>A0A1Z4VP78</accession>
<dbReference type="PANTHER" id="PTHR21485:SF3">
    <property type="entry name" value="N-ACYLNEURAMINATE CYTIDYLYLTRANSFERASE"/>
    <property type="match status" value="1"/>
</dbReference>
<evidence type="ECO:0000256" key="1">
    <source>
        <dbReference type="ARBA" id="ARBA00000898"/>
    </source>
</evidence>
<name>A0A1Z4VP78_9GAMM</name>
<dbReference type="FunFam" id="3.40.50.1000:FF:000029">
    <property type="entry name" value="3-deoxy-D-manno-octulosonate 8-phosphate phosphatase KdsC"/>
    <property type="match status" value="1"/>
</dbReference>
<keyword evidence="7 11" id="KW-0479">Metal-binding</keyword>
<comment type="function">
    <text evidence="11">Catalyzes the hydrolysis of 3-deoxy-D-manno-octulosonate 8-phosphate (KDO 8-P) to 3-deoxy-D-manno-octulosonate (KDO) and inorganic phosphate.</text>
</comment>
<dbReference type="NCBIfam" id="NF007019">
    <property type="entry name" value="PRK09484.1"/>
    <property type="match status" value="1"/>
</dbReference>
<evidence type="ECO:0000313" key="14">
    <source>
        <dbReference type="Proteomes" id="UP000218765"/>
    </source>
</evidence>
<protein>
    <recommendedName>
        <fullName evidence="6 11">3-deoxy-D-manno-octulosonate 8-phosphate phosphatase KdsC</fullName>
        <ecNumber evidence="5 11">3.1.3.45</ecNumber>
    </recommendedName>
    <alternativeName>
        <fullName evidence="10 11">KDO 8-P phosphatase</fullName>
    </alternativeName>
</protein>
<dbReference type="SUPFAM" id="SSF56784">
    <property type="entry name" value="HAD-like"/>
    <property type="match status" value="1"/>
</dbReference>
<dbReference type="EC" id="3.1.3.45" evidence="5 11"/>
<keyword evidence="8 11" id="KW-0378">Hydrolase</keyword>
<feature type="binding site" evidence="12">
    <location>
        <position position="123"/>
    </location>
    <ligand>
        <name>Mg(2+)</name>
        <dbReference type="ChEBI" id="CHEBI:18420"/>
    </ligand>
</feature>
<comment type="subunit">
    <text evidence="4 11">Homotetramer.</text>
</comment>
<evidence type="ECO:0000256" key="7">
    <source>
        <dbReference type="ARBA" id="ARBA00022723"/>
    </source>
</evidence>
<evidence type="ECO:0000256" key="2">
    <source>
        <dbReference type="ARBA" id="ARBA00001946"/>
    </source>
</evidence>
<evidence type="ECO:0000256" key="12">
    <source>
        <dbReference type="PIRSR" id="PIRSR006118-2"/>
    </source>
</evidence>
<dbReference type="SFLD" id="SFLDF00036">
    <property type="entry name" value="deoxy-d-mannose-octulosonate_8"/>
    <property type="match status" value="1"/>
</dbReference>
<dbReference type="InterPro" id="IPR010023">
    <property type="entry name" value="KdsC_fam"/>
</dbReference>
<proteinExistence type="inferred from homology"/>
<organism evidence="13 14">
    <name type="scientific">Thiohalobacter thiocyanaticus</name>
    <dbReference type="NCBI Taxonomy" id="585455"/>
    <lineage>
        <taxon>Bacteria</taxon>
        <taxon>Pseudomonadati</taxon>
        <taxon>Pseudomonadota</taxon>
        <taxon>Gammaproteobacteria</taxon>
        <taxon>Thiohalobacterales</taxon>
        <taxon>Thiohalobacteraceae</taxon>
        <taxon>Thiohalobacter</taxon>
    </lineage>
</organism>
<evidence type="ECO:0000256" key="8">
    <source>
        <dbReference type="ARBA" id="ARBA00022801"/>
    </source>
</evidence>
<feature type="binding site" evidence="12">
    <location>
        <position position="32"/>
    </location>
    <ligand>
        <name>substrate</name>
    </ligand>
</feature>
<evidence type="ECO:0000256" key="5">
    <source>
        <dbReference type="ARBA" id="ARBA00013066"/>
    </source>
</evidence>
<dbReference type="Proteomes" id="UP000218765">
    <property type="component" value="Chromosome"/>
</dbReference>
<gene>
    <name evidence="13" type="ORF">FOKN1_1027</name>
</gene>